<dbReference type="PROSITE" id="PS50102">
    <property type="entry name" value="RRM"/>
    <property type="match status" value="1"/>
</dbReference>
<evidence type="ECO:0000256" key="1">
    <source>
        <dbReference type="ARBA" id="ARBA00022737"/>
    </source>
</evidence>
<evidence type="ECO:0000259" key="4">
    <source>
        <dbReference type="PROSITE" id="PS50102"/>
    </source>
</evidence>
<dbReference type="Pfam" id="PF00076">
    <property type="entry name" value="RRM_1"/>
    <property type="match status" value="1"/>
</dbReference>
<evidence type="ECO:0000256" key="2">
    <source>
        <dbReference type="ARBA" id="ARBA00022884"/>
    </source>
</evidence>
<name>A0A5J4ZAK0_9ASTE</name>
<keyword evidence="6" id="KW-1185">Reference proteome</keyword>
<dbReference type="CDD" id="cd12254">
    <property type="entry name" value="RRM_hnRNPH_ESRPs_RBM12_like"/>
    <property type="match status" value="1"/>
</dbReference>
<dbReference type="OrthoDB" id="431068at2759"/>
<dbReference type="SMART" id="SM00360">
    <property type="entry name" value="RRM"/>
    <property type="match status" value="1"/>
</dbReference>
<dbReference type="PANTHER" id="PTHR13976">
    <property type="entry name" value="HETEROGENEOUS NUCLEAR RIBONUCLEOPROTEIN-RELATED"/>
    <property type="match status" value="1"/>
</dbReference>
<dbReference type="InterPro" id="IPR035979">
    <property type="entry name" value="RBD_domain_sf"/>
</dbReference>
<feature type="domain" description="RRM" evidence="4">
    <location>
        <begin position="73"/>
        <end position="150"/>
    </location>
</feature>
<proteinExistence type="predicted"/>
<dbReference type="InterPro" id="IPR012677">
    <property type="entry name" value="Nucleotide-bd_a/b_plait_sf"/>
</dbReference>
<reference evidence="5 6" key="1">
    <citation type="submission" date="2019-09" db="EMBL/GenBank/DDBJ databases">
        <title>A chromosome-level genome assembly of the Chinese tupelo Nyssa sinensis.</title>
        <authorList>
            <person name="Yang X."/>
            <person name="Kang M."/>
            <person name="Yang Y."/>
            <person name="Xiong H."/>
            <person name="Wang M."/>
            <person name="Zhang Z."/>
            <person name="Wang Z."/>
            <person name="Wu H."/>
            <person name="Ma T."/>
            <person name="Liu J."/>
            <person name="Xi Z."/>
        </authorList>
    </citation>
    <scope>NUCLEOTIDE SEQUENCE [LARGE SCALE GENOMIC DNA]</scope>
    <source>
        <strain evidence="5">J267</strain>
        <tissue evidence="5">Leaf</tissue>
    </source>
</reference>
<sequence>MIALVNYNGFQFRLMKSVGSFHYEKQLKDLGRDFRVWHWIFLGRACLCHLKTLLLGVRTGVCQKGKDSAKHTEVLRLRGFPFSAGKDDVMDFFKEFELSEDSIYMTFNSEGRPTGETFIKFPSSEDSKAAIAKDRMTLGSRYIELFPSSLEDLNEVKSQEVGKVGMALNSSYTIGIPDLI</sequence>
<protein>
    <recommendedName>
        <fullName evidence="4">RRM domain-containing protein</fullName>
    </recommendedName>
</protein>
<evidence type="ECO:0000313" key="5">
    <source>
        <dbReference type="EMBL" id="KAA8514722.1"/>
    </source>
</evidence>
<dbReference type="InterPro" id="IPR000504">
    <property type="entry name" value="RRM_dom"/>
</dbReference>
<dbReference type="EMBL" id="CM018052">
    <property type="protein sequence ID" value="KAA8514722.1"/>
    <property type="molecule type" value="Genomic_DNA"/>
</dbReference>
<evidence type="ECO:0000256" key="3">
    <source>
        <dbReference type="PROSITE-ProRule" id="PRU00176"/>
    </source>
</evidence>
<evidence type="ECO:0000313" key="6">
    <source>
        <dbReference type="Proteomes" id="UP000325577"/>
    </source>
</evidence>
<dbReference type="GO" id="GO:0003723">
    <property type="term" value="F:RNA binding"/>
    <property type="evidence" value="ECO:0007669"/>
    <property type="project" value="UniProtKB-UniRule"/>
</dbReference>
<dbReference type="SUPFAM" id="SSF54928">
    <property type="entry name" value="RNA-binding domain, RBD"/>
    <property type="match status" value="1"/>
</dbReference>
<dbReference type="InterPro" id="IPR050666">
    <property type="entry name" value="ESRP"/>
</dbReference>
<dbReference type="Gene3D" id="3.30.70.330">
    <property type="match status" value="1"/>
</dbReference>
<accession>A0A5J4ZAK0</accession>
<dbReference type="AlphaFoldDB" id="A0A5J4ZAK0"/>
<keyword evidence="1" id="KW-0677">Repeat</keyword>
<gene>
    <name evidence="5" type="ORF">F0562_017901</name>
</gene>
<keyword evidence="2 3" id="KW-0694">RNA-binding</keyword>
<organism evidence="5 6">
    <name type="scientific">Nyssa sinensis</name>
    <dbReference type="NCBI Taxonomy" id="561372"/>
    <lineage>
        <taxon>Eukaryota</taxon>
        <taxon>Viridiplantae</taxon>
        <taxon>Streptophyta</taxon>
        <taxon>Embryophyta</taxon>
        <taxon>Tracheophyta</taxon>
        <taxon>Spermatophyta</taxon>
        <taxon>Magnoliopsida</taxon>
        <taxon>eudicotyledons</taxon>
        <taxon>Gunneridae</taxon>
        <taxon>Pentapetalae</taxon>
        <taxon>asterids</taxon>
        <taxon>Cornales</taxon>
        <taxon>Nyssaceae</taxon>
        <taxon>Nyssa</taxon>
    </lineage>
</organism>
<dbReference type="Proteomes" id="UP000325577">
    <property type="component" value="Linkage Group LG9"/>
</dbReference>